<dbReference type="GO" id="GO:0006952">
    <property type="term" value="P:defense response"/>
    <property type="evidence" value="ECO:0007669"/>
    <property type="project" value="UniProtKB-KW"/>
</dbReference>
<evidence type="ECO:0000256" key="2">
    <source>
        <dbReference type="ARBA" id="ARBA00023157"/>
    </source>
</evidence>
<dbReference type="Pfam" id="PF00182">
    <property type="entry name" value="Glyco_hydro_19"/>
    <property type="match status" value="1"/>
</dbReference>
<dbReference type="Proteomes" id="UP000077202">
    <property type="component" value="Unassembled WGS sequence"/>
</dbReference>
<dbReference type="AlphaFoldDB" id="A0A176W0A9"/>
<dbReference type="InterPro" id="IPR023346">
    <property type="entry name" value="Lysozyme-like_dom_sf"/>
</dbReference>
<dbReference type="GO" id="GO:0004568">
    <property type="term" value="F:chitinase activity"/>
    <property type="evidence" value="ECO:0007669"/>
    <property type="project" value="InterPro"/>
</dbReference>
<dbReference type="InterPro" id="IPR000726">
    <property type="entry name" value="Glyco_hydro_19_cat"/>
</dbReference>
<accession>A0A176W0A9</accession>
<gene>
    <name evidence="4" type="ORF">AXG93_1406s1060</name>
</gene>
<name>A0A176W0A9_MARPO</name>
<dbReference type="GO" id="GO:0016998">
    <property type="term" value="P:cell wall macromolecule catabolic process"/>
    <property type="evidence" value="ECO:0007669"/>
    <property type="project" value="InterPro"/>
</dbReference>
<keyword evidence="1" id="KW-0611">Plant defense</keyword>
<evidence type="ECO:0000313" key="5">
    <source>
        <dbReference type="Proteomes" id="UP000077202"/>
    </source>
</evidence>
<dbReference type="PANTHER" id="PTHR22595:SF79">
    <property type="entry name" value="CHITINASE 12"/>
    <property type="match status" value="1"/>
</dbReference>
<dbReference type="GO" id="GO:0006032">
    <property type="term" value="P:chitin catabolic process"/>
    <property type="evidence" value="ECO:0007669"/>
    <property type="project" value="InterPro"/>
</dbReference>
<proteinExistence type="predicted"/>
<evidence type="ECO:0000256" key="1">
    <source>
        <dbReference type="ARBA" id="ARBA00022821"/>
    </source>
</evidence>
<protein>
    <recommendedName>
        <fullName evidence="3">Glycoside hydrolase family 19 catalytic domain-containing protein</fullName>
    </recommendedName>
</protein>
<comment type="caution">
    <text evidence="4">The sequence shown here is derived from an EMBL/GenBank/DDBJ whole genome shotgun (WGS) entry which is preliminary data.</text>
</comment>
<keyword evidence="2" id="KW-1015">Disulfide bond</keyword>
<evidence type="ECO:0000313" key="4">
    <source>
        <dbReference type="EMBL" id="OAE26514.1"/>
    </source>
</evidence>
<dbReference type="PANTHER" id="PTHR22595">
    <property type="entry name" value="CHITINASE-RELATED"/>
    <property type="match status" value="1"/>
</dbReference>
<dbReference type="SUPFAM" id="SSF53955">
    <property type="entry name" value="Lysozyme-like"/>
    <property type="match status" value="1"/>
</dbReference>
<keyword evidence="5" id="KW-1185">Reference proteome</keyword>
<organism evidence="4 5">
    <name type="scientific">Marchantia polymorpha subsp. ruderalis</name>
    <dbReference type="NCBI Taxonomy" id="1480154"/>
    <lineage>
        <taxon>Eukaryota</taxon>
        <taxon>Viridiplantae</taxon>
        <taxon>Streptophyta</taxon>
        <taxon>Embryophyta</taxon>
        <taxon>Marchantiophyta</taxon>
        <taxon>Marchantiopsida</taxon>
        <taxon>Marchantiidae</taxon>
        <taxon>Marchantiales</taxon>
        <taxon>Marchantiaceae</taxon>
        <taxon>Marchantia</taxon>
    </lineage>
</organism>
<reference evidence="4" key="1">
    <citation type="submission" date="2016-03" db="EMBL/GenBank/DDBJ databases">
        <title>Mechanisms controlling the formation of the plant cell surface in tip-growing cells are functionally conserved among land plants.</title>
        <authorList>
            <person name="Honkanen S."/>
            <person name="Jones V.A."/>
            <person name="Morieri G."/>
            <person name="Champion C."/>
            <person name="Hetherington A.J."/>
            <person name="Kelly S."/>
            <person name="Saint-Marcoux D."/>
            <person name="Proust H."/>
            <person name="Prescott H."/>
            <person name="Dolan L."/>
        </authorList>
    </citation>
    <scope>NUCLEOTIDE SEQUENCE [LARGE SCALE GENOMIC DNA]</scope>
    <source>
        <tissue evidence="4">Whole gametophyte</tissue>
    </source>
</reference>
<sequence length="429" mass="49040">MEENGDSNRLSPIRHFRDVVTAVLNTDASNEVQVLVPTEEQGSNLRATEMASSSDNRLNDALFVLYEPPDGLPYDTEIIFVHDVYTERWLSRLNDDFRKLRQFMKDRRNSNDLELWKVLTICESDRTPGALGRSVTFVPEASCRPDCDYFWFGNGDHFDVCKHQSTGDAVYQSVEEFLDKILKSDKLSSPNSIPEFDPTADENIWKALLPREVFIDLFPNRNRFYTYEAFTEAAMTFIRKGFLVDGSVEDQTREIAALLAHFDHGTSGLLYKEHSCPSSTYCDPQIDYPCVPGKSYHGRGPLQLCWNYNYKMCGEGIEDDSLLSCPEKLSQDPVIAFKSALWFWCTPQWNKPSCHSVMTGKWTPESTDIEANRLPGFGLTINIINGIECNKESAEANSRVEKYKKFCERLHVDPGENIDCRYQKPFGQV</sequence>
<dbReference type="Gene3D" id="1.10.530.10">
    <property type="match status" value="1"/>
</dbReference>
<dbReference type="EMBL" id="LVLJ01002166">
    <property type="protein sequence ID" value="OAE26514.1"/>
    <property type="molecule type" value="Genomic_DNA"/>
</dbReference>
<feature type="domain" description="Glycoside hydrolase family 19 catalytic" evidence="3">
    <location>
        <begin position="222"/>
        <end position="420"/>
    </location>
</feature>
<evidence type="ECO:0000259" key="3">
    <source>
        <dbReference type="Pfam" id="PF00182"/>
    </source>
</evidence>
<dbReference type="Gene3D" id="3.30.20.10">
    <property type="entry name" value="Endochitinase, domain 2"/>
    <property type="match status" value="1"/>
</dbReference>
<dbReference type="CDD" id="cd00325">
    <property type="entry name" value="chitinase_GH19"/>
    <property type="match status" value="1"/>
</dbReference>